<dbReference type="Pfam" id="PF00106">
    <property type="entry name" value="adh_short"/>
    <property type="match status" value="1"/>
</dbReference>
<proteinExistence type="inferred from homology"/>
<protein>
    <submittedName>
        <fullName evidence="5">NAD(P)-dependent dehydrogenase (Short-subunit alcohol dehydrogenase family)</fullName>
    </submittedName>
</protein>
<organism evidence="5 6">
    <name type="scientific">Kutzneria buriramensis</name>
    <dbReference type="NCBI Taxonomy" id="1045776"/>
    <lineage>
        <taxon>Bacteria</taxon>
        <taxon>Bacillati</taxon>
        <taxon>Actinomycetota</taxon>
        <taxon>Actinomycetes</taxon>
        <taxon>Pseudonocardiales</taxon>
        <taxon>Pseudonocardiaceae</taxon>
        <taxon>Kutzneria</taxon>
    </lineage>
</organism>
<dbReference type="PANTHER" id="PTHR43490">
    <property type="entry name" value="(+)-NEOMENTHOL DEHYDROGENASE"/>
    <property type="match status" value="1"/>
</dbReference>
<keyword evidence="2" id="KW-0521">NADP</keyword>
<dbReference type="Gene3D" id="3.40.50.720">
    <property type="entry name" value="NAD(P)-binding Rossmann-like Domain"/>
    <property type="match status" value="1"/>
</dbReference>
<dbReference type="RefSeq" id="WP_116180686.1">
    <property type="nucleotide sequence ID" value="NZ_CP144375.1"/>
</dbReference>
<dbReference type="InterPro" id="IPR045313">
    <property type="entry name" value="CBR1-like"/>
</dbReference>
<dbReference type="OrthoDB" id="9781117at2"/>
<dbReference type="CDD" id="cd05324">
    <property type="entry name" value="carb_red_PTCR-like_SDR_c"/>
    <property type="match status" value="1"/>
</dbReference>
<evidence type="ECO:0000256" key="4">
    <source>
        <dbReference type="RuleBase" id="RU000363"/>
    </source>
</evidence>
<dbReference type="GO" id="GO:0016616">
    <property type="term" value="F:oxidoreductase activity, acting on the CH-OH group of donors, NAD or NADP as acceptor"/>
    <property type="evidence" value="ECO:0007669"/>
    <property type="project" value="InterPro"/>
</dbReference>
<keyword evidence="6" id="KW-1185">Reference proteome</keyword>
<dbReference type="Proteomes" id="UP000256269">
    <property type="component" value="Unassembled WGS sequence"/>
</dbReference>
<accession>A0A3E0GWQ7</accession>
<evidence type="ECO:0000256" key="2">
    <source>
        <dbReference type="ARBA" id="ARBA00022857"/>
    </source>
</evidence>
<comment type="similarity">
    <text evidence="1 4">Belongs to the short-chain dehydrogenases/reductases (SDR) family.</text>
</comment>
<dbReference type="EMBL" id="QUNO01000021">
    <property type="protein sequence ID" value="REH32565.1"/>
    <property type="molecule type" value="Genomic_DNA"/>
</dbReference>
<dbReference type="InterPro" id="IPR002347">
    <property type="entry name" value="SDR_fam"/>
</dbReference>
<evidence type="ECO:0000256" key="1">
    <source>
        <dbReference type="ARBA" id="ARBA00006484"/>
    </source>
</evidence>
<dbReference type="PRINTS" id="PR00080">
    <property type="entry name" value="SDRFAMILY"/>
</dbReference>
<evidence type="ECO:0000313" key="6">
    <source>
        <dbReference type="Proteomes" id="UP000256269"/>
    </source>
</evidence>
<comment type="caution">
    <text evidence="5">The sequence shown here is derived from an EMBL/GenBank/DDBJ whole genome shotgun (WGS) entry which is preliminary data.</text>
</comment>
<evidence type="ECO:0000313" key="5">
    <source>
        <dbReference type="EMBL" id="REH32565.1"/>
    </source>
</evidence>
<keyword evidence="3" id="KW-0560">Oxidoreductase</keyword>
<sequence length="240" mass="24818">MSAIALVTGANKGIGYQTALALGRLGMTVVLGIRDPQRAGLALKQLAAAGVAARAIQLDVTDEQTVKAAAAFVETNFGRLDVLVNNAGILVDAGVPVTEVSAGQMRETFDTNVFGVVAVTSAMVPLLRRSAAARVVNLSSGLGSQRRNSEQHERLAAYQMLAYCSSKAALNSLTILYANALRADGIKVNAAEPGFVATDLNGHRGPGTAAEGAEIVVRLATLDETGPTGTFQSADGPIEW</sequence>
<dbReference type="PANTHER" id="PTHR43490:SF99">
    <property type="entry name" value="SHORT-CHAIN DEHYDROGENASE_REDUCTASE"/>
    <property type="match status" value="1"/>
</dbReference>
<dbReference type="InterPro" id="IPR036291">
    <property type="entry name" value="NAD(P)-bd_dom_sf"/>
</dbReference>
<dbReference type="AlphaFoldDB" id="A0A3E0GWQ7"/>
<evidence type="ECO:0000256" key="3">
    <source>
        <dbReference type="ARBA" id="ARBA00023002"/>
    </source>
</evidence>
<gene>
    <name evidence="5" type="ORF">BCF44_121114</name>
</gene>
<name>A0A3E0GWQ7_9PSEU</name>
<dbReference type="SUPFAM" id="SSF51735">
    <property type="entry name" value="NAD(P)-binding Rossmann-fold domains"/>
    <property type="match status" value="1"/>
</dbReference>
<reference evidence="5 6" key="1">
    <citation type="submission" date="2018-08" db="EMBL/GenBank/DDBJ databases">
        <title>Genomic Encyclopedia of Archaeal and Bacterial Type Strains, Phase II (KMG-II): from individual species to whole genera.</title>
        <authorList>
            <person name="Goeker M."/>
        </authorList>
    </citation>
    <scope>NUCLEOTIDE SEQUENCE [LARGE SCALE GENOMIC DNA]</scope>
    <source>
        <strain evidence="5 6">DSM 45791</strain>
    </source>
</reference>
<dbReference type="PRINTS" id="PR00081">
    <property type="entry name" value="GDHRDH"/>
</dbReference>